<protein>
    <recommendedName>
        <fullName evidence="3">Regulatory protein RecX</fullName>
    </recommendedName>
</protein>
<evidence type="ECO:0000256" key="2">
    <source>
        <dbReference type="ARBA" id="ARBA00009695"/>
    </source>
</evidence>
<evidence type="ECO:0000313" key="7">
    <source>
        <dbReference type="EMBL" id="MBD1260331.1"/>
    </source>
</evidence>
<dbReference type="GO" id="GO:0005737">
    <property type="term" value="C:cytoplasm"/>
    <property type="evidence" value="ECO:0007669"/>
    <property type="project" value="UniProtKB-SubCell"/>
</dbReference>
<dbReference type="Proteomes" id="UP000245667">
    <property type="component" value="Unassembled WGS sequence"/>
</dbReference>
<dbReference type="GO" id="GO:0006282">
    <property type="term" value="P:regulation of DNA repair"/>
    <property type="evidence" value="ECO:0007669"/>
    <property type="project" value="InterPro"/>
</dbReference>
<dbReference type="EMBL" id="QGGQ01000001">
    <property type="protein sequence ID" value="PWK25793.1"/>
    <property type="molecule type" value="Genomic_DNA"/>
</dbReference>
<evidence type="ECO:0000256" key="4">
    <source>
        <dbReference type="ARBA" id="ARBA00022490"/>
    </source>
</evidence>
<dbReference type="PANTHER" id="PTHR33602">
    <property type="entry name" value="REGULATORY PROTEIN RECX FAMILY PROTEIN"/>
    <property type="match status" value="1"/>
</dbReference>
<feature type="domain" description="RecX third three-helical" evidence="6">
    <location>
        <begin position="108"/>
        <end position="151"/>
    </location>
</feature>
<dbReference type="InterPro" id="IPR053925">
    <property type="entry name" value="RecX_HTH_3rd"/>
</dbReference>
<gene>
    <name evidence="7" type="ORF">HZY62_07015</name>
    <name evidence="8" type="ORF">LX92_00536</name>
</gene>
<dbReference type="InterPro" id="IPR053924">
    <property type="entry name" value="RecX_HTH_2nd"/>
</dbReference>
<dbReference type="RefSeq" id="WP_109648716.1">
    <property type="nucleotide sequence ID" value="NZ_JACWLN010000002.1"/>
</dbReference>
<feature type="domain" description="RecX second three-helical" evidence="5">
    <location>
        <begin position="59"/>
        <end position="100"/>
    </location>
</feature>
<dbReference type="AlphaFoldDB" id="A0A316EAK5"/>
<dbReference type="OrthoDB" id="1523826at2"/>
<evidence type="ECO:0000256" key="3">
    <source>
        <dbReference type="ARBA" id="ARBA00018111"/>
    </source>
</evidence>
<dbReference type="EMBL" id="JACWLN010000002">
    <property type="protein sequence ID" value="MBD1260331.1"/>
    <property type="molecule type" value="Genomic_DNA"/>
</dbReference>
<dbReference type="Proteomes" id="UP000651837">
    <property type="component" value="Unassembled WGS sequence"/>
</dbReference>
<dbReference type="Pfam" id="PF02631">
    <property type="entry name" value="RecX_HTH2"/>
    <property type="match status" value="1"/>
</dbReference>
<dbReference type="InterPro" id="IPR003783">
    <property type="entry name" value="Regulatory_RecX"/>
</dbReference>
<keyword evidence="10" id="KW-1185">Reference proteome</keyword>
<comment type="caution">
    <text evidence="8">The sequence shown here is derived from an EMBL/GenBank/DDBJ whole genome shotgun (WGS) entry which is preliminary data.</text>
</comment>
<proteinExistence type="inferred from homology"/>
<dbReference type="Gene3D" id="1.10.10.10">
    <property type="entry name" value="Winged helix-like DNA-binding domain superfamily/Winged helix DNA-binding domain"/>
    <property type="match status" value="2"/>
</dbReference>
<evidence type="ECO:0000256" key="1">
    <source>
        <dbReference type="ARBA" id="ARBA00004496"/>
    </source>
</evidence>
<name>A0A316EAK5_9FLAO</name>
<dbReference type="PANTHER" id="PTHR33602:SF1">
    <property type="entry name" value="REGULATORY PROTEIN RECX FAMILY PROTEIN"/>
    <property type="match status" value="1"/>
</dbReference>
<evidence type="ECO:0000313" key="8">
    <source>
        <dbReference type="EMBL" id="PWK25793.1"/>
    </source>
</evidence>
<accession>A0A316EAK5</accession>
<reference evidence="8 9" key="1">
    <citation type="submission" date="2018-05" db="EMBL/GenBank/DDBJ databases">
        <title>Genomic Encyclopedia of Archaeal and Bacterial Type Strains, Phase II (KMG-II): from individual species to whole genera.</title>
        <authorList>
            <person name="Goeker M."/>
        </authorList>
    </citation>
    <scope>NUCLEOTIDE SEQUENCE [LARGE SCALE GENOMIC DNA]</scope>
    <source>
        <strain evidence="8 9">DSM 23514</strain>
    </source>
</reference>
<evidence type="ECO:0000313" key="10">
    <source>
        <dbReference type="Proteomes" id="UP000651837"/>
    </source>
</evidence>
<evidence type="ECO:0000259" key="6">
    <source>
        <dbReference type="Pfam" id="PF21981"/>
    </source>
</evidence>
<evidence type="ECO:0000259" key="5">
    <source>
        <dbReference type="Pfam" id="PF02631"/>
    </source>
</evidence>
<dbReference type="Pfam" id="PF21981">
    <property type="entry name" value="RecX_HTH3"/>
    <property type="match status" value="1"/>
</dbReference>
<keyword evidence="4" id="KW-0963">Cytoplasm</keyword>
<comment type="subcellular location">
    <subcellularLocation>
        <location evidence="1">Cytoplasm</location>
    </subcellularLocation>
</comment>
<reference evidence="7 10" key="2">
    <citation type="submission" date="2020-07" db="EMBL/GenBank/DDBJ databases">
        <title>The draft genome sequence of Maribacter polysiphoniae KCTC 22021.</title>
        <authorList>
            <person name="Mu L."/>
        </authorList>
    </citation>
    <scope>NUCLEOTIDE SEQUENCE [LARGE SCALE GENOMIC DNA]</scope>
    <source>
        <strain evidence="7 10">KCTC 22021</strain>
    </source>
</reference>
<organism evidence="8 9">
    <name type="scientific">Maribacter polysiphoniae</name>
    <dbReference type="NCBI Taxonomy" id="429344"/>
    <lineage>
        <taxon>Bacteria</taxon>
        <taxon>Pseudomonadati</taxon>
        <taxon>Bacteroidota</taxon>
        <taxon>Flavobacteriia</taxon>
        <taxon>Flavobacteriales</taxon>
        <taxon>Flavobacteriaceae</taxon>
        <taxon>Maribacter</taxon>
    </lineage>
</organism>
<evidence type="ECO:0000313" key="9">
    <source>
        <dbReference type="Proteomes" id="UP000245667"/>
    </source>
</evidence>
<dbReference type="InterPro" id="IPR036388">
    <property type="entry name" value="WH-like_DNA-bd_sf"/>
</dbReference>
<comment type="similarity">
    <text evidence="2">Belongs to the RecX family.</text>
</comment>
<sequence>MFQKSKSYTLLEATKKLERYCAYQERCHKDVTTKLKEMRMIPEAIDQIVTHLIQENYLNEERFAQSFARGKFNIKKWGRNRIVNELKQRHITSYNIKSALKEIDDNRYLETLDALAQKRLDSLKDTDIQKRRRKLADYLLYRGWESHLVYAKIQELIK</sequence>